<dbReference type="Proteomes" id="UP000745764">
    <property type="component" value="Unassembled WGS sequence"/>
</dbReference>
<accession>A0A9N8PV51</accession>
<keyword evidence="2" id="KW-1185">Reference proteome</keyword>
<comment type="caution">
    <text evidence="1">The sequence shown here is derived from an EMBL/GenBank/DDBJ whole genome shotgun (WGS) entry which is preliminary data.</text>
</comment>
<evidence type="ECO:0000313" key="2">
    <source>
        <dbReference type="Proteomes" id="UP000745764"/>
    </source>
</evidence>
<organism evidence="1 2">
    <name type="scientific">Aureobasidium uvarum</name>
    <dbReference type="NCBI Taxonomy" id="2773716"/>
    <lineage>
        <taxon>Eukaryota</taxon>
        <taxon>Fungi</taxon>
        <taxon>Dikarya</taxon>
        <taxon>Ascomycota</taxon>
        <taxon>Pezizomycotina</taxon>
        <taxon>Dothideomycetes</taxon>
        <taxon>Dothideomycetidae</taxon>
        <taxon>Dothideales</taxon>
        <taxon>Saccotheciaceae</taxon>
        <taxon>Aureobasidium</taxon>
    </lineage>
</organism>
<dbReference type="OrthoDB" id="2400485at2759"/>
<dbReference type="PANTHER" id="PTHR34213:SF2">
    <property type="entry name" value="NUCLEAR TRANSPORT FACTOR 2 (NTF2) FAMILY PROTEIN"/>
    <property type="match status" value="1"/>
</dbReference>
<reference evidence="1" key="1">
    <citation type="submission" date="2020-06" db="EMBL/GenBank/DDBJ databases">
        <authorList>
            <person name="Onetto C."/>
        </authorList>
    </citation>
    <scope>NUCLEOTIDE SEQUENCE</scope>
</reference>
<evidence type="ECO:0000313" key="1">
    <source>
        <dbReference type="EMBL" id="CAD0114152.1"/>
    </source>
</evidence>
<dbReference type="AlphaFoldDB" id="A0A9N8PV51"/>
<proteinExistence type="predicted"/>
<sequence>MSFTQSSQGTHATRQATPEEQKFITDILKLYQCEPNEQSYTHYAESAVFHDPVSIAKGKQSIMSQFNGMPKIFARSDTKGPSFAAPITRTILTNMSAEIAVLASSTPSELQLNLTQHYVFKSPIPFKKEGTEKTVNSKLTFKLNSQGLIEEHIEEWDHETNQTADDGFIGKLQEQRKKMDAKIVEATVSSDPSKA</sequence>
<gene>
    <name evidence="1" type="ORF">AWRI4620_LOCUS8407</name>
</gene>
<dbReference type="PANTHER" id="PTHR34213">
    <property type="entry name" value="NUCLEAR TRANSPORT FACTOR 2 (NTF2) FAMILY PROTEIN"/>
    <property type="match status" value="1"/>
</dbReference>
<protein>
    <submittedName>
        <fullName evidence="1">Uncharacterized protein</fullName>
    </submittedName>
</protein>
<name>A0A9N8PV51_9PEZI</name>
<dbReference type="EMBL" id="CAINUL010000017">
    <property type="protein sequence ID" value="CAD0114152.1"/>
    <property type="molecule type" value="Genomic_DNA"/>
</dbReference>